<feature type="region of interest" description="Disordered" evidence="1">
    <location>
        <begin position="1"/>
        <end position="22"/>
    </location>
</feature>
<evidence type="ECO:0008006" key="4">
    <source>
        <dbReference type="Google" id="ProtNLM"/>
    </source>
</evidence>
<dbReference type="SUPFAM" id="SSF54909">
    <property type="entry name" value="Dimeric alpha+beta barrel"/>
    <property type="match status" value="1"/>
</dbReference>
<dbReference type="EMBL" id="SLXD01000003">
    <property type="protein sequence ID" value="TCP03919.1"/>
    <property type="molecule type" value="Genomic_DNA"/>
</dbReference>
<organism evidence="2 3">
    <name type="scientific">Rubrivivax gelatinosus</name>
    <name type="common">Rhodocyclus gelatinosus</name>
    <name type="synonym">Rhodopseudomonas gelatinosa</name>
    <dbReference type="NCBI Taxonomy" id="28068"/>
    <lineage>
        <taxon>Bacteria</taxon>
        <taxon>Pseudomonadati</taxon>
        <taxon>Pseudomonadota</taxon>
        <taxon>Betaproteobacteria</taxon>
        <taxon>Burkholderiales</taxon>
        <taxon>Sphaerotilaceae</taxon>
        <taxon>Rubrivivax</taxon>
    </lineage>
</organism>
<dbReference type="AlphaFoldDB" id="A0A4R2M9B1"/>
<dbReference type="RefSeq" id="WP_132645369.1">
    <property type="nucleotide sequence ID" value="NZ_CP181386.1"/>
</dbReference>
<evidence type="ECO:0000313" key="3">
    <source>
        <dbReference type="Proteomes" id="UP000295106"/>
    </source>
</evidence>
<reference evidence="2 3" key="1">
    <citation type="submission" date="2019-03" db="EMBL/GenBank/DDBJ databases">
        <title>Genomic Encyclopedia of Type Strains, Phase IV (KMG-IV): sequencing the most valuable type-strain genomes for metagenomic binning, comparative biology and taxonomic classification.</title>
        <authorList>
            <person name="Goeker M."/>
        </authorList>
    </citation>
    <scope>NUCLEOTIDE SEQUENCE [LARGE SCALE GENOMIC DNA]</scope>
    <source>
        <strain evidence="2 3">DSM 1709</strain>
    </source>
</reference>
<evidence type="ECO:0000256" key="1">
    <source>
        <dbReference type="SAM" id="MobiDB-lite"/>
    </source>
</evidence>
<sequence>MTNELSTAAGAPQQGPAVSSFSVQPPPAVTAGGDVLVLLLVDVAPAARFWGYGRFIAGTVPALAEPGARFAKQLGTGYEGGFGLRPSATRQGLFVLFEDEAAADAFIDHSELVRSYQRNARELCIVKARPYSARGSWDGHQLRVGSPAPAGGPVAALTRASIRLSQAHRFWPNAGPSQDSLERAQGCRLAVGLGEAPFLRQATFSVWDSVAAMDAYARTGAHQRAIQASREFFSESMFVRFVPLAIDGVWKGRRYG</sequence>
<dbReference type="OrthoDB" id="1122317at2"/>
<name>A0A4R2M9B1_RUBGE</name>
<proteinExistence type="predicted"/>
<accession>A0A4R2M9B1</accession>
<protein>
    <recommendedName>
        <fullName evidence="4">Spheroidene monooxygenase</fullName>
    </recommendedName>
</protein>
<dbReference type="GeneID" id="99684256"/>
<dbReference type="Proteomes" id="UP000295106">
    <property type="component" value="Unassembled WGS sequence"/>
</dbReference>
<evidence type="ECO:0000313" key="2">
    <source>
        <dbReference type="EMBL" id="TCP03919.1"/>
    </source>
</evidence>
<dbReference type="CDD" id="cd21650">
    <property type="entry name" value="CrtA-like"/>
    <property type="match status" value="1"/>
</dbReference>
<gene>
    <name evidence="2" type="ORF">EV684_103166</name>
</gene>
<comment type="caution">
    <text evidence="2">The sequence shown here is derived from an EMBL/GenBank/DDBJ whole genome shotgun (WGS) entry which is preliminary data.</text>
</comment>
<dbReference type="InterPro" id="IPR011008">
    <property type="entry name" value="Dimeric_a/b-barrel"/>
</dbReference>
<dbReference type="InterPro" id="IPR049574">
    <property type="entry name" value="CrtA-like"/>
</dbReference>